<keyword evidence="7 12" id="KW-0479">Metal-binding</keyword>
<evidence type="ECO:0000256" key="1">
    <source>
        <dbReference type="ARBA" id="ARBA00004162"/>
    </source>
</evidence>
<evidence type="ECO:0000313" key="18">
    <source>
        <dbReference type="Proteomes" id="UP000256514"/>
    </source>
</evidence>
<feature type="binding site" description="axial binding residue" evidence="14">
    <location>
        <position position="53"/>
    </location>
    <ligand>
        <name>heme</name>
        <dbReference type="ChEBI" id="CHEBI:30413"/>
        <label>1</label>
    </ligand>
    <ligandPart>
        <name>Fe</name>
        <dbReference type="ChEBI" id="CHEBI:18248"/>
    </ligandPart>
</feature>
<feature type="binding site" description="covalent" evidence="13">
    <location>
        <position position="77"/>
    </location>
    <ligand>
        <name>heme</name>
        <dbReference type="ChEBI" id="CHEBI:30413"/>
        <label>2</label>
    </ligand>
</feature>
<dbReference type="GO" id="GO:0020037">
    <property type="term" value="F:heme binding"/>
    <property type="evidence" value="ECO:0007669"/>
    <property type="project" value="InterPro"/>
</dbReference>
<dbReference type="GO" id="GO:0019333">
    <property type="term" value="P:denitrification pathway"/>
    <property type="evidence" value="ECO:0007669"/>
    <property type="project" value="InterPro"/>
</dbReference>
<comment type="cofactor">
    <cofactor evidence="13">
        <name>heme</name>
        <dbReference type="ChEBI" id="CHEBI:30413"/>
    </cofactor>
    <text evidence="13">Binds 4 heme groups per subunit.</text>
</comment>
<evidence type="ECO:0000256" key="9">
    <source>
        <dbReference type="ARBA" id="ARBA00022989"/>
    </source>
</evidence>
<dbReference type="SUPFAM" id="SSF48695">
    <property type="entry name" value="Multiheme cytochromes"/>
    <property type="match status" value="1"/>
</dbReference>
<feature type="binding site" description="axial binding residue" evidence="14">
    <location>
        <position position="165"/>
    </location>
    <ligand>
        <name>heme</name>
        <dbReference type="ChEBI" id="CHEBI:30413"/>
        <label>2</label>
    </ligand>
    <ligandPart>
        <name>Fe</name>
        <dbReference type="ChEBI" id="CHEBI:18248"/>
    </ligandPart>
</feature>
<evidence type="ECO:0000256" key="5">
    <source>
        <dbReference type="ARBA" id="ARBA00022617"/>
    </source>
</evidence>
<feature type="binding site" description="covalent" evidence="13">
    <location>
        <position position="159"/>
    </location>
    <ligand>
        <name>heme</name>
        <dbReference type="ChEBI" id="CHEBI:30413"/>
        <label>4</label>
    </ligand>
</feature>
<feature type="binding site" description="covalent" evidence="13">
    <location>
        <position position="156"/>
    </location>
    <ligand>
        <name>heme</name>
        <dbReference type="ChEBI" id="CHEBI:30413"/>
        <label>4</label>
    </ligand>
</feature>
<dbReference type="InterPro" id="IPR051174">
    <property type="entry name" value="Cytochrome_c-type_ET"/>
</dbReference>
<feature type="binding site" description="axial binding residue" evidence="14">
    <location>
        <position position="160"/>
    </location>
    <ligand>
        <name>heme</name>
        <dbReference type="ChEBI" id="CHEBI:30413"/>
        <label>4</label>
    </ligand>
    <ligandPart>
        <name>Fe</name>
        <dbReference type="ChEBI" id="CHEBI:18248"/>
    </ligandPart>
</feature>
<keyword evidence="4" id="KW-1003">Cell membrane</keyword>
<evidence type="ECO:0000256" key="14">
    <source>
        <dbReference type="PIRSR" id="PIRSR000013-2"/>
    </source>
</evidence>
<sequence>MGLHKSQPWSLSAKILIFLVVVIIISGGYTFYNAKGFSYLSNNPEACNNCHVMNDVYANYMSDPHSLKINGKEKATCSDCHLPHGFVSKWIAKAQSGLGHGYAFTFELDDLPVNLSANEKSKKIVQQNCINCHSDYAGNAINPTTHAGNNIQALQCVSCHENVGHRRGF</sequence>
<keyword evidence="8 12" id="KW-0249">Electron transport</keyword>
<evidence type="ECO:0000256" key="15">
    <source>
        <dbReference type="SAM" id="Phobius"/>
    </source>
</evidence>
<evidence type="ECO:0000256" key="4">
    <source>
        <dbReference type="ARBA" id="ARBA00022475"/>
    </source>
</evidence>
<accession>A0A3D8INX2</accession>
<organism evidence="17 18">
    <name type="scientific">Helicobacter equorum</name>
    <dbReference type="NCBI Taxonomy" id="361872"/>
    <lineage>
        <taxon>Bacteria</taxon>
        <taxon>Pseudomonadati</taxon>
        <taxon>Campylobacterota</taxon>
        <taxon>Epsilonproteobacteria</taxon>
        <taxon>Campylobacterales</taxon>
        <taxon>Helicobacteraceae</taxon>
        <taxon>Helicobacter</taxon>
    </lineage>
</organism>
<feature type="binding site" evidence="13">
    <location>
        <position position="89"/>
    </location>
    <ligand>
        <name>a menaquinol</name>
        <dbReference type="ChEBI" id="CHEBI:18151"/>
    </ligand>
</feature>
<evidence type="ECO:0000256" key="12">
    <source>
        <dbReference type="PIRNR" id="PIRNR000013"/>
    </source>
</evidence>
<feature type="domain" description="NapC/NirT cytochrome c N-terminal" evidence="16">
    <location>
        <begin position="14"/>
        <end position="166"/>
    </location>
</feature>
<keyword evidence="3 12" id="KW-0813">Transport</keyword>
<feature type="binding site" description="axial binding residue" evidence="14">
    <location>
        <position position="133"/>
    </location>
    <ligand>
        <name>heme</name>
        <dbReference type="ChEBI" id="CHEBI:30413"/>
        <label>3</label>
    </ligand>
    <ligandPart>
        <name>Fe</name>
        <dbReference type="ChEBI" id="CHEBI:18248"/>
    </ligandPart>
</feature>
<name>A0A3D8INX2_9HELI</name>
<dbReference type="InterPro" id="IPR038266">
    <property type="entry name" value="NapC/NirT_cytc_sf"/>
</dbReference>
<dbReference type="Pfam" id="PF03264">
    <property type="entry name" value="Cytochrom_NNT"/>
    <property type="match status" value="1"/>
</dbReference>
<keyword evidence="6 15" id="KW-0812">Transmembrane</keyword>
<evidence type="ECO:0000259" key="16">
    <source>
        <dbReference type="Pfam" id="PF03264"/>
    </source>
</evidence>
<evidence type="ECO:0000256" key="13">
    <source>
        <dbReference type="PIRSR" id="PIRSR000013-1"/>
    </source>
</evidence>
<evidence type="ECO:0000256" key="8">
    <source>
        <dbReference type="ARBA" id="ARBA00022982"/>
    </source>
</evidence>
<evidence type="ECO:0000256" key="7">
    <source>
        <dbReference type="ARBA" id="ARBA00022723"/>
    </source>
</evidence>
<dbReference type="PANTHER" id="PTHR30333">
    <property type="entry name" value="CYTOCHROME C-TYPE PROTEIN"/>
    <property type="match status" value="1"/>
</dbReference>
<dbReference type="NCBIfam" id="TIGR03153">
    <property type="entry name" value="cytochr_NrfH"/>
    <property type="match status" value="1"/>
</dbReference>
<keyword evidence="5 12" id="KW-0349">Heme</keyword>
<keyword evidence="9 15" id="KW-1133">Transmembrane helix</keyword>
<feature type="binding site" description="covalent" evidence="13">
    <location>
        <position position="50"/>
    </location>
    <ligand>
        <name>heme</name>
        <dbReference type="ChEBI" id="CHEBI:30413"/>
        <label>1</label>
    </ligand>
</feature>
<reference evidence="17 18" key="1">
    <citation type="submission" date="2018-04" db="EMBL/GenBank/DDBJ databases">
        <title>Novel Campyloabacter and Helicobacter Species and Strains.</title>
        <authorList>
            <person name="Mannion A.J."/>
            <person name="Shen Z."/>
            <person name="Fox J.G."/>
        </authorList>
    </citation>
    <scope>NUCLEOTIDE SEQUENCE [LARGE SCALE GENOMIC DNA]</scope>
    <source>
        <strain evidence="17 18">MIT 12-6600</strain>
    </source>
</reference>
<evidence type="ECO:0000256" key="3">
    <source>
        <dbReference type="ARBA" id="ARBA00022448"/>
    </source>
</evidence>
<feature type="binding site" description="covalent" evidence="13">
    <location>
        <position position="129"/>
    </location>
    <ligand>
        <name>heme</name>
        <dbReference type="ChEBI" id="CHEBI:30413"/>
        <label>3</label>
    </ligand>
</feature>
<feature type="binding site" description="covalent" evidence="13">
    <location>
        <position position="47"/>
    </location>
    <ligand>
        <name>heme</name>
        <dbReference type="ChEBI" id="CHEBI:30413"/>
        <label>1</label>
    </ligand>
</feature>
<dbReference type="Gene3D" id="1.10.3820.10">
    <property type="entry name" value="Di-heme elbow motif domain"/>
    <property type="match status" value="1"/>
</dbReference>
<keyword evidence="11 15" id="KW-0472">Membrane</keyword>
<evidence type="ECO:0000256" key="6">
    <source>
        <dbReference type="ARBA" id="ARBA00022692"/>
    </source>
</evidence>
<dbReference type="OrthoDB" id="9782159at2"/>
<comment type="PTM">
    <text evidence="12">Binds 4 heme groups per subunit.</text>
</comment>
<comment type="similarity">
    <text evidence="2">Belongs to the NapC/NirT/NrfH family.</text>
</comment>
<dbReference type="GO" id="GO:0009061">
    <property type="term" value="P:anaerobic respiration"/>
    <property type="evidence" value="ECO:0007669"/>
    <property type="project" value="TreeGrafter"/>
</dbReference>
<evidence type="ECO:0000256" key="11">
    <source>
        <dbReference type="ARBA" id="ARBA00023136"/>
    </source>
</evidence>
<dbReference type="GO" id="GO:0022900">
    <property type="term" value="P:electron transport chain"/>
    <property type="evidence" value="ECO:0007669"/>
    <property type="project" value="InterPro"/>
</dbReference>
<evidence type="ECO:0000313" key="17">
    <source>
        <dbReference type="EMBL" id="RDU66922.1"/>
    </source>
</evidence>
<evidence type="ECO:0000256" key="2">
    <source>
        <dbReference type="ARBA" id="ARBA00007395"/>
    </source>
</evidence>
<dbReference type="AlphaFoldDB" id="A0A3D8INX2"/>
<dbReference type="InterPro" id="IPR024717">
    <property type="entry name" value="NapC/NirT/NrfH"/>
</dbReference>
<dbReference type="PIRSF" id="PIRSF000013">
    <property type="entry name" value="4_hem_cytochrm_NapC"/>
    <property type="match status" value="1"/>
</dbReference>
<dbReference type="PANTHER" id="PTHR30333:SF1">
    <property type="entry name" value="CYTOCHROME C-TYPE PROTEIN NAPC"/>
    <property type="match status" value="1"/>
</dbReference>
<evidence type="ECO:0000256" key="10">
    <source>
        <dbReference type="ARBA" id="ARBA00023004"/>
    </source>
</evidence>
<gene>
    <name evidence="17" type="primary">nrfH</name>
    <name evidence="17" type="ORF">CQA54_06085</name>
</gene>
<dbReference type="Proteomes" id="UP000256514">
    <property type="component" value="Unassembled WGS sequence"/>
</dbReference>
<dbReference type="GO" id="GO:0009055">
    <property type="term" value="F:electron transfer activity"/>
    <property type="evidence" value="ECO:0007669"/>
    <property type="project" value="TreeGrafter"/>
</dbReference>
<dbReference type="InterPro" id="IPR005126">
    <property type="entry name" value="NapC/NirT_cyt_c_N"/>
</dbReference>
<dbReference type="GO" id="GO:0046872">
    <property type="term" value="F:metal ion binding"/>
    <property type="evidence" value="ECO:0007669"/>
    <property type="project" value="UniProtKB-KW"/>
</dbReference>
<feature type="transmembrane region" description="Helical" evidence="15">
    <location>
        <begin position="12"/>
        <end position="32"/>
    </location>
</feature>
<dbReference type="InterPro" id="IPR036280">
    <property type="entry name" value="Multihaem_cyt_sf"/>
</dbReference>
<dbReference type="InterPro" id="IPR017571">
    <property type="entry name" value="NrfH"/>
</dbReference>
<feature type="binding site" description="axial binding residue" evidence="14">
    <location>
        <position position="81"/>
    </location>
    <ligand>
        <name>heme</name>
        <dbReference type="ChEBI" id="CHEBI:30413"/>
        <label>2</label>
    </ligand>
    <ligandPart>
        <name>Fe</name>
        <dbReference type="ChEBI" id="CHEBI:18248"/>
    </ligandPart>
</feature>
<comment type="caution">
    <text evidence="17">The sequence shown here is derived from an EMBL/GenBank/DDBJ whole genome shotgun (WGS) entry which is preliminary data.</text>
</comment>
<comment type="subcellular location">
    <subcellularLocation>
        <location evidence="1">Cell membrane</location>
        <topology evidence="1">Single-pass membrane protein</topology>
    </subcellularLocation>
</comment>
<feature type="binding site" description="covalent" evidence="13">
    <location>
        <position position="80"/>
    </location>
    <ligand>
        <name>heme</name>
        <dbReference type="ChEBI" id="CHEBI:30413"/>
        <label>2</label>
    </ligand>
</feature>
<keyword evidence="10 12" id="KW-0408">Iron</keyword>
<feature type="binding site" description="covalent" evidence="13">
    <location>
        <position position="132"/>
    </location>
    <ligand>
        <name>heme</name>
        <dbReference type="ChEBI" id="CHEBI:30413"/>
        <label>3</label>
    </ligand>
</feature>
<protein>
    <recommendedName>
        <fullName evidence="12">Cytochrome c-type protein</fullName>
    </recommendedName>
</protein>
<keyword evidence="18" id="KW-1185">Reference proteome</keyword>
<dbReference type="GO" id="GO:0005886">
    <property type="term" value="C:plasma membrane"/>
    <property type="evidence" value="ECO:0007669"/>
    <property type="project" value="UniProtKB-SubCell"/>
</dbReference>
<proteinExistence type="inferred from homology"/>
<dbReference type="EMBL" id="NXLT01000004">
    <property type="protein sequence ID" value="RDU66922.1"/>
    <property type="molecule type" value="Genomic_DNA"/>
</dbReference>